<name>A0A8H6RKW0_9PEZI</name>
<dbReference type="Proteomes" id="UP000660729">
    <property type="component" value="Unassembled WGS sequence"/>
</dbReference>
<dbReference type="SUPFAM" id="SSF117281">
    <property type="entry name" value="Kelch motif"/>
    <property type="match status" value="1"/>
</dbReference>
<comment type="caution">
    <text evidence="2">The sequence shown here is derived from an EMBL/GenBank/DDBJ whole genome shotgun (WGS) entry which is preliminary data.</text>
</comment>
<feature type="chain" id="PRO_5034783101" evidence="1">
    <location>
        <begin position="23"/>
        <end position="337"/>
    </location>
</feature>
<dbReference type="InterPro" id="IPR015915">
    <property type="entry name" value="Kelch-typ_b-propeller"/>
</dbReference>
<dbReference type="Pfam" id="PF24681">
    <property type="entry name" value="Kelch_KLHDC2_KLHL20_DRC7"/>
    <property type="match status" value="2"/>
</dbReference>
<evidence type="ECO:0000256" key="1">
    <source>
        <dbReference type="SAM" id="SignalP"/>
    </source>
</evidence>
<reference evidence="2" key="1">
    <citation type="submission" date="2020-04" db="EMBL/GenBank/DDBJ databases">
        <title>Draft genome resource of the tomato pathogen Pseudocercospora fuligena.</title>
        <authorList>
            <person name="Zaccaron A."/>
        </authorList>
    </citation>
    <scope>NUCLEOTIDE SEQUENCE</scope>
    <source>
        <strain evidence="2">PF001</strain>
    </source>
</reference>
<dbReference type="PANTHER" id="PTHR45632">
    <property type="entry name" value="LD33804P"/>
    <property type="match status" value="1"/>
</dbReference>
<organism evidence="2 3">
    <name type="scientific">Pseudocercospora fuligena</name>
    <dbReference type="NCBI Taxonomy" id="685502"/>
    <lineage>
        <taxon>Eukaryota</taxon>
        <taxon>Fungi</taxon>
        <taxon>Dikarya</taxon>
        <taxon>Ascomycota</taxon>
        <taxon>Pezizomycotina</taxon>
        <taxon>Dothideomycetes</taxon>
        <taxon>Dothideomycetidae</taxon>
        <taxon>Mycosphaerellales</taxon>
        <taxon>Mycosphaerellaceae</taxon>
        <taxon>Pseudocercospora</taxon>
    </lineage>
</organism>
<dbReference type="AlphaFoldDB" id="A0A8H6RKW0"/>
<keyword evidence="1" id="KW-0732">Signal</keyword>
<evidence type="ECO:0000313" key="2">
    <source>
        <dbReference type="EMBL" id="KAF7192896.1"/>
    </source>
</evidence>
<evidence type="ECO:0000313" key="3">
    <source>
        <dbReference type="Proteomes" id="UP000660729"/>
    </source>
</evidence>
<accession>A0A8H6RKW0</accession>
<sequence length="337" mass="36537">MLEASYILSLFLLSQRLAVSFARPNAPEWNRMPSIGQGMRQEHTTVATDNDKIWILGGTVEDRQGQVQTTDRVEVYSLSSGKWQVAPPLPEPLNHANAASVNNKVYLLGGLSAGDDWLARDINAMYDPATRQWTKRAPLPRGTARGACAVGVHGNTVYLAGGMTYLNLTQQGAQDALTTVTAYDTITDRWTRLPDLPAPRQHVGGAVVGDTFYVLGGRTDGQTKIQNSLYALNLRNPMAGWKVLPSMPTARGGLACAAVKQSIFCMGGEGNANSPQGIFNEVEAFDTRRNRWTRLQGMPTPRHGWEVAAIGDTIYSPGGGLRAGTMPTDVFDSYTVV</sequence>
<feature type="signal peptide" evidence="1">
    <location>
        <begin position="1"/>
        <end position="22"/>
    </location>
</feature>
<protein>
    <submittedName>
        <fullName evidence="2">Kelch-like protein terF</fullName>
    </submittedName>
</protein>
<dbReference type="InterPro" id="IPR006652">
    <property type="entry name" value="Kelch_1"/>
</dbReference>
<proteinExistence type="predicted"/>
<gene>
    <name evidence="2" type="ORF">HII31_05766</name>
</gene>
<keyword evidence="3" id="KW-1185">Reference proteome</keyword>
<dbReference type="EMBL" id="JABCIY010000102">
    <property type="protein sequence ID" value="KAF7192896.1"/>
    <property type="molecule type" value="Genomic_DNA"/>
</dbReference>
<dbReference type="Gene3D" id="2.120.10.80">
    <property type="entry name" value="Kelch-type beta propeller"/>
    <property type="match status" value="2"/>
</dbReference>
<dbReference type="OrthoDB" id="45365at2759"/>
<dbReference type="SMART" id="SM00612">
    <property type="entry name" value="Kelch"/>
    <property type="match status" value="5"/>
</dbReference>
<dbReference type="PANTHER" id="PTHR45632:SF24">
    <property type="entry name" value="GALACTOSE OXIDASE"/>
    <property type="match status" value="1"/>
</dbReference>